<dbReference type="InterPro" id="IPR018490">
    <property type="entry name" value="cNMP-bd_dom_sf"/>
</dbReference>
<dbReference type="GO" id="GO:0035725">
    <property type="term" value="P:sodium ion transmembrane transport"/>
    <property type="evidence" value="ECO:0007669"/>
    <property type="project" value="TreeGrafter"/>
</dbReference>
<feature type="transmembrane region" description="Helical" evidence="1">
    <location>
        <begin position="519"/>
        <end position="536"/>
    </location>
</feature>
<proteinExistence type="predicted"/>
<dbReference type="PROSITE" id="PS50042">
    <property type="entry name" value="CNMP_BINDING_3"/>
    <property type="match status" value="1"/>
</dbReference>
<sequence length="580" mass="68127">MFQLREHLDSYHYHKCIIIPEKDVLDVDIVGTNRIANFRRWWNDLFLLSYECDKYKGFYSSSNALRMERYRQFRKHKNCIHPLSKFRYYWDFIILYVFVTNKLITRLTSNFLYDRLPISFYLFGAFLELVVFAGLYVDIVTGYIDIESRRVVLSRKKAILNYCEKKLFLHVASAVPLHWLMFLRYGENITCGLCKCNKFICALKIIDCFSLFRVIETSTCWSRKRYSKVQESLCKFLRIGTVTFATLIQLTELSDVFTLLMFFYNGEVDEESILSFRAGLKYGWNGVGNFMFFMFDIGKMLKPLTRITQINATVERFVLDKLFSFLGFIITYVFYAWAMVECFSFLTFVISAESQRMTSKQKTMNVLESLQVSDRLSEKVSDYFKYKSSALRLTEARNGLYVVLPTILKNEINLNCYFNIILRIPLFSQWPIPVLEQLTIMLKRKEYMINDMVTVVLKETYSISLDFSLHNIQAKVSGEGLMIVHDGVLAVYSSTNKELGHLIDGDYFGALSLVTDKEVYMTYVVAVTNATILFLGKMEFRMYMKDHPQLFYGFEMDLKKRYRDRARNQDDSSIGSVRSQ</sequence>
<accession>A0A9P0II28</accession>
<dbReference type="EMBL" id="LR824562">
    <property type="protein sequence ID" value="CAH1647358.1"/>
    <property type="molecule type" value="Genomic_DNA"/>
</dbReference>
<evidence type="ECO:0000313" key="3">
    <source>
        <dbReference type="EMBL" id="CAH1647358.1"/>
    </source>
</evidence>
<dbReference type="PANTHER" id="PTHR45689:SF14">
    <property type="entry name" value="CYCLIC NUCLEOTIDE-GATED CATION CHANNEL SUBUNIT A-LIKE PROTEIN"/>
    <property type="match status" value="1"/>
</dbReference>
<dbReference type="CDD" id="cd00038">
    <property type="entry name" value="CAP_ED"/>
    <property type="match status" value="1"/>
</dbReference>
<feature type="transmembrane region" description="Helical" evidence="1">
    <location>
        <begin position="120"/>
        <end position="146"/>
    </location>
</feature>
<dbReference type="PANTHER" id="PTHR45689">
    <property type="entry name" value="I[[H]] CHANNEL, ISOFORM E"/>
    <property type="match status" value="1"/>
</dbReference>
<keyword evidence="4" id="KW-1185">Reference proteome</keyword>
<dbReference type="InterPro" id="IPR000595">
    <property type="entry name" value="cNMP-bd_dom"/>
</dbReference>
<dbReference type="Gene3D" id="2.60.120.10">
    <property type="entry name" value="Jelly Rolls"/>
    <property type="match status" value="1"/>
</dbReference>
<dbReference type="InterPro" id="IPR014710">
    <property type="entry name" value="RmlC-like_jellyroll"/>
</dbReference>
<dbReference type="SUPFAM" id="SSF51206">
    <property type="entry name" value="cAMP-binding domain-like"/>
    <property type="match status" value="1"/>
</dbReference>
<dbReference type="GO" id="GO:0003254">
    <property type="term" value="P:regulation of membrane depolarization"/>
    <property type="evidence" value="ECO:0007669"/>
    <property type="project" value="TreeGrafter"/>
</dbReference>
<feature type="domain" description="Cyclic nucleotide-binding" evidence="2">
    <location>
        <begin position="440"/>
        <end position="544"/>
    </location>
</feature>
<dbReference type="AlphaFoldDB" id="A0A9P0II28"/>
<keyword evidence="1" id="KW-0472">Membrane</keyword>
<dbReference type="GO" id="GO:0098855">
    <property type="term" value="C:HCN channel complex"/>
    <property type="evidence" value="ECO:0007669"/>
    <property type="project" value="TreeGrafter"/>
</dbReference>
<dbReference type="GO" id="GO:0005249">
    <property type="term" value="F:voltage-gated potassium channel activity"/>
    <property type="evidence" value="ECO:0007669"/>
    <property type="project" value="TreeGrafter"/>
</dbReference>
<keyword evidence="1" id="KW-1133">Transmembrane helix</keyword>
<evidence type="ECO:0000313" key="4">
    <source>
        <dbReference type="Proteomes" id="UP001153321"/>
    </source>
</evidence>
<dbReference type="Proteomes" id="UP001153321">
    <property type="component" value="Chromosome Z"/>
</dbReference>
<evidence type="ECO:0000256" key="1">
    <source>
        <dbReference type="SAM" id="Phobius"/>
    </source>
</evidence>
<evidence type="ECO:0000259" key="2">
    <source>
        <dbReference type="PROSITE" id="PS50042"/>
    </source>
</evidence>
<organism evidence="3 4">
    <name type="scientific">Spodoptera littoralis</name>
    <name type="common">Egyptian cotton leafworm</name>
    <dbReference type="NCBI Taxonomy" id="7109"/>
    <lineage>
        <taxon>Eukaryota</taxon>
        <taxon>Metazoa</taxon>
        <taxon>Ecdysozoa</taxon>
        <taxon>Arthropoda</taxon>
        <taxon>Hexapoda</taxon>
        <taxon>Insecta</taxon>
        <taxon>Pterygota</taxon>
        <taxon>Neoptera</taxon>
        <taxon>Endopterygota</taxon>
        <taxon>Lepidoptera</taxon>
        <taxon>Glossata</taxon>
        <taxon>Ditrysia</taxon>
        <taxon>Noctuoidea</taxon>
        <taxon>Noctuidae</taxon>
        <taxon>Amphipyrinae</taxon>
        <taxon>Spodoptera</taxon>
    </lineage>
</organism>
<reference evidence="3" key="1">
    <citation type="submission" date="2022-02" db="EMBL/GenBank/DDBJ databases">
        <authorList>
            <person name="King R."/>
        </authorList>
    </citation>
    <scope>NUCLEOTIDE SEQUENCE</scope>
</reference>
<feature type="transmembrane region" description="Helical" evidence="1">
    <location>
        <begin position="88"/>
        <end position="108"/>
    </location>
</feature>
<gene>
    <name evidence="3" type="ORF">SPLIT_LOCUS12709</name>
</gene>
<protein>
    <recommendedName>
        <fullName evidence="2">Cyclic nucleotide-binding domain-containing protein</fullName>
    </recommendedName>
</protein>
<keyword evidence="1" id="KW-0812">Transmembrane</keyword>
<dbReference type="InterPro" id="IPR051413">
    <property type="entry name" value="K/Na_HCN_channel"/>
</dbReference>
<dbReference type="Pfam" id="PF00027">
    <property type="entry name" value="cNMP_binding"/>
    <property type="match status" value="1"/>
</dbReference>
<feature type="transmembrane region" description="Helical" evidence="1">
    <location>
        <begin position="322"/>
        <end position="350"/>
    </location>
</feature>
<name>A0A9P0II28_SPOLI</name>